<name>A0A3M7IAR8_HORWE</name>
<evidence type="ECO:0000256" key="1">
    <source>
        <dbReference type="SAM" id="MobiDB-lite"/>
    </source>
</evidence>
<protein>
    <submittedName>
        <fullName evidence="2">Uncharacterized protein</fullName>
    </submittedName>
</protein>
<gene>
    <name evidence="2" type="ORF">D0859_13422</name>
</gene>
<accession>A0A3M7IAR8</accession>
<organism evidence="2 3">
    <name type="scientific">Hortaea werneckii</name>
    <name type="common">Black yeast</name>
    <name type="synonym">Cladosporium werneckii</name>
    <dbReference type="NCBI Taxonomy" id="91943"/>
    <lineage>
        <taxon>Eukaryota</taxon>
        <taxon>Fungi</taxon>
        <taxon>Dikarya</taxon>
        <taxon>Ascomycota</taxon>
        <taxon>Pezizomycotina</taxon>
        <taxon>Dothideomycetes</taxon>
        <taxon>Dothideomycetidae</taxon>
        <taxon>Mycosphaerellales</taxon>
        <taxon>Teratosphaeriaceae</taxon>
        <taxon>Hortaea</taxon>
    </lineage>
</organism>
<comment type="caution">
    <text evidence="2">The sequence shown here is derived from an EMBL/GenBank/DDBJ whole genome shotgun (WGS) entry which is preliminary data.</text>
</comment>
<dbReference type="EMBL" id="QWIT01000557">
    <property type="protein sequence ID" value="RMZ22538.1"/>
    <property type="molecule type" value="Genomic_DNA"/>
</dbReference>
<proteinExistence type="predicted"/>
<reference evidence="2 3" key="1">
    <citation type="journal article" date="2018" name="BMC Genomics">
        <title>Genomic evidence for intraspecific hybridization in a clonal and extremely halotolerant yeast.</title>
        <authorList>
            <person name="Gostincar C."/>
            <person name="Stajich J.E."/>
            <person name="Zupancic J."/>
            <person name="Zalar P."/>
            <person name="Gunde-Cimerman N."/>
        </authorList>
    </citation>
    <scope>NUCLEOTIDE SEQUENCE [LARGE SCALE GENOMIC DNA]</scope>
    <source>
        <strain evidence="2 3">EXF-120</strain>
    </source>
</reference>
<feature type="compositionally biased region" description="Polar residues" evidence="1">
    <location>
        <begin position="102"/>
        <end position="113"/>
    </location>
</feature>
<sequence length="269" mass="28699">PSQRYCQQPCLSFCCAHQSTAGVQGILQRRLPNHVDDSTFSLVNTSITTTSSSSSSSNNNNTTFLSKPQDQYTYLTTYCHVDLWLSSSLGSQLHLAPPGSPPATQTQHPNSGSSVVALALPTSTPVTLSRIRHPLVGGGRGRLGKRESDSLGSSRGQSPARAGEGYEKVFLEVLVEAGVGEGGSSGGGGKLPAEGLDRRGSLGLQKKIEVYLDARVVSGSRWNGFPERYTNVTFLEPFDPLFRALAAKFPREAEGGVWGRHAHSYPGPV</sequence>
<evidence type="ECO:0000313" key="3">
    <source>
        <dbReference type="Proteomes" id="UP000281677"/>
    </source>
</evidence>
<feature type="non-terminal residue" evidence="2">
    <location>
        <position position="1"/>
    </location>
</feature>
<feature type="region of interest" description="Disordered" evidence="1">
    <location>
        <begin position="129"/>
        <end position="161"/>
    </location>
</feature>
<dbReference type="OrthoDB" id="64736at2759"/>
<dbReference type="AlphaFoldDB" id="A0A3M7IAR8"/>
<feature type="region of interest" description="Disordered" evidence="1">
    <location>
        <begin position="92"/>
        <end position="113"/>
    </location>
</feature>
<dbReference type="Proteomes" id="UP000281677">
    <property type="component" value="Unassembled WGS sequence"/>
</dbReference>
<dbReference type="VEuPathDB" id="FungiDB:BTJ68_01419"/>
<evidence type="ECO:0000313" key="2">
    <source>
        <dbReference type="EMBL" id="RMZ22538.1"/>
    </source>
</evidence>